<accession>A0A218P4H8</accession>
<proteinExistence type="predicted"/>
<dbReference type="GeneID" id="33325049"/>
<sequence length="94" mass="10953">MPYLGFARSPHGPVKTYELVLDELRRRGFSIRFSKHHWAGDLPFGLIMAETDRGDVAVRWALGKEFKLELEEVDRETYDEFVEDTLEYTNADSD</sequence>
<protein>
    <submittedName>
        <fullName evidence="1">Uncharacterized protein</fullName>
    </submittedName>
</protein>
<dbReference type="EMBL" id="CP014854">
    <property type="protein sequence ID" value="ASI99828.1"/>
    <property type="molecule type" value="Genomic_DNA"/>
</dbReference>
<dbReference type="Proteomes" id="UP000197156">
    <property type="component" value="Chromosome"/>
</dbReference>
<evidence type="ECO:0000313" key="1">
    <source>
        <dbReference type="EMBL" id="ASI99828.1"/>
    </source>
</evidence>
<dbReference type="KEGG" id="tce:A3L02_09750"/>
<dbReference type="OrthoDB" id="84852at2157"/>
<reference evidence="1 2" key="1">
    <citation type="submission" date="2016-03" db="EMBL/GenBank/DDBJ databases">
        <title>Complete genome sequence of Thermococcus celer.</title>
        <authorList>
            <person name="Oger P.M."/>
        </authorList>
    </citation>
    <scope>NUCLEOTIDE SEQUENCE [LARGE SCALE GENOMIC DNA]</scope>
    <source>
        <strain evidence="1 2">Vu 13</strain>
    </source>
</reference>
<dbReference type="RefSeq" id="WP_088863742.1">
    <property type="nucleotide sequence ID" value="NZ_CP014854.1"/>
</dbReference>
<evidence type="ECO:0000313" key="2">
    <source>
        <dbReference type="Proteomes" id="UP000197156"/>
    </source>
</evidence>
<organism evidence="1 2">
    <name type="scientific">Thermococcus celer Vu 13 = JCM 8558</name>
    <dbReference type="NCBI Taxonomy" id="1293037"/>
    <lineage>
        <taxon>Archaea</taxon>
        <taxon>Methanobacteriati</taxon>
        <taxon>Methanobacteriota</taxon>
        <taxon>Thermococci</taxon>
        <taxon>Thermococcales</taxon>
        <taxon>Thermococcaceae</taxon>
        <taxon>Thermococcus</taxon>
    </lineage>
</organism>
<gene>
    <name evidence="1" type="ORF">A3L02_09750</name>
</gene>
<name>A0A218P4H8_THECE</name>
<dbReference type="AlphaFoldDB" id="A0A218P4H8"/>
<keyword evidence="2" id="KW-1185">Reference proteome</keyword>